<dbReference type="Proteomes" id="UP001293593">
    <property type="component" value="Unassembled WGS sequence"/>
</dbReference>
<organism evidence="2 3">
    <name type="scientific">Acacia crassicarpa</name>
    <name type="common">northern wattle</name>
    <dbReference type="NCBI Taxonomy" id="499986"/>
    <lineage>
        <taxon>Eukaryota</taxon>
        <taxon>Viridiplantae</taxon>
        <taxon>Streptophyta</taxon>
        <taxon>Embryophyta</taxon>
        <taxon>Tracheophyta</taxon>
        <taxon>Spermatophyta</taxon>
        <taxon>Magnoliopsida</taxon>
        <taxon>eudicotyledons</taxon>
        <taxon>Gunneridae</taxon>
        <taxon>Pentapetalae</taxon>
        <taxon>rosids</taxon>
        <taxon>fabids</taxon>
        <taxon>Fabales</taxon>
        <taxon>Fabaceae</taxon>
        <taxon>Caesalpinioideae</taxon>
        <taxon>mimosoid clade</taxon>
        <taxon>Acacieae</taxon>
        <taxon>Acacia</taxon>
    </lineage>
</organism>
<dbReference type="AlphaFoldDB" id="A0AAE1J4D5"/>
<evidence type="ECO:0000256" key="1">
    <source>
        <dbReference type="SAM" id="MobiDB-lite"/>
    </source>
</evidence>
<evidence type="ECO:0000313" key="2">
    <source>
        <dbReference type="EMBL" id="KAK4262713.1"/>
    </source>
</evidence>
<dbReference type="EMBL" id="JAWXYG010000009">
    <property type="protein sequence ID" value="KAK4262713.1"/>
    <property type="molecule type" value="Genomic_DNA"/>
</dbReference>
<proteinExistence type="predicted"/>
<dbReference type="PANTHER" id="PTHR33623:SF4">
    <property type="entry name" value="DUF4378 DOMAIN-CONTAINING PROTEIN"/>
    <property type="match status" value="1"/>
</dbReference>
<accession>A0AAE1J4D5</accession>
<evidence type="ECO:0008006" key="4">
    <source>
        <dbReference type="Google" id="ProtNLM"/>
    </source>
</evidence>
<reference evidence="2" key="1">
    <citation type="submission" date="2023-10" db="EMBL/GenBank/DDBJ databases">
        <title>Chromosome-level genome of the transformable northern wattle, Acacia crassicarpa.</title>
        <authorList>
            <person name="Massaro I."/>
            <person name="Sinha N.R."/>
            <person name="Poethig S."/>
            <person name="Leichty A.R."/>
        </authorList>
    </citation>
    <scope>NUCLEOTIDE SEQUENCE</scope>
    <source>
        <strain evidence="2">Acra3RX</strain>
        <tissue evidence="2">Leaf</tissue>
    </source>
</reference>
<name>A0AAE1J4D5_9FABA</name>
<gene>
    <name evidence="2" type="ORF">QN277_028240</name>
</gene>
<feature type="region of interest" description="Disordered" evidence="1">
    <location>
        <begin position="237"/>
        <end position="260"/>
    </location>
</feature>
<sequence length="459" mass="51763">MASHGNKRLRDQMALTAKHLRRPSNMLLKDYLRDDLSSSSSSGFKSFPRRQCCSTVRFGLLEKDLQAKRNRLLRLTSSISHRSSCSSKVASSTISAIHKASRAVINAVKLLPFPSISPTPSSSYRKNNNSMKRLLSKSLSRKMLSRSFWRKAIEEEEEDESKHPRWKSFREFLEEKDKPLDQQTQSSSIISVTLGSSCASGSSGRSNGNSWGSSSEFTWEILRSMTTSYNNSDVGFVSSSENSSLQKNTATKTTSEDSTDGCTLEKLMDWSREVKEQLSPVSVLNGPFGDDEEINSPMDSTSYCGLECDETICGSKNKQTQKIRHFDHKASSLKPIDLEKRMTEFSEAKENIKGSEEEMWMLINELESSRFNSAENKLLFDLFSGSTENEDIVTKMAKEWTSGESKGVSYMGWQVCAREMVKCERWTNISNEQVGIQLEFEVLTSLMNELVLELITSPR</sequence>
<keyword evidence="3" id="KW-1185">Reference proteome</keyword>
<protein>
    <recommendedName>
        <fullName evidence="4">DUF4378 domain-containing protein</fullName>
    </recommendedName>
</protein>
<feature type="compositionally biased region" description="Polar residues" evidence="1">
    <location>
        <begin position="237"/>
        <end position="253"/>
    </location>
</feature>
<evidence type="ECO:0000313" key="3">
    <source>
        <dbReference type="Proteomes" id="UP001293593"/>
    </source>
</evidence>
<dbReference type="PANTHER" id="PTHR33623">
    <property type="entry name" value="OS04G0572500 PROTEIN"/>
    <property type="match status" value="1"/>
</dbReference>
<comment type="caution">
    <text evidence="2">The sequence shown here is derived from an EMBL/GenBank/DDBJ whole genome shotgun (WGS) entry which is preliminary data.</text>
</comment>